<name>A0ABT0QXW8_9MICO</name>
<feature type="binding site" evidence="5">
    <location>
        <position position="140"/>
    </location>
    <ligand>
        <name>GTP</name>
        <dbReference type="ChEBI" id="CHEBI:37565"/>
    </ligand>
</feature>
<dbReference type="Pfam" id="PF00091">
    <property type="entry name" value="Tubulin"/>
    <property type="match status" value="1"/>
</dbReference>
<evidence type="ECO:0000256" key="6">
    <source>
        <dbReference type="NCBIfam" id="TIGR00065"/>
    </source>
</evidence>
<keyword evidence="2 5" id="KW-0547">Nucleotide-binding</keyword>
<keyword evidence="12" id="KW-1185">Reference proteome</keyword>
<keyword evidence="5 7" id="KW-0131">Cell cycle</keyword>
<feature type="compositionally biased region" description="Polar residues" evidence="8">
    <location>
        <begin position="380"/>
        <end position="390"/>
    </location>
</feature>
<feature type="region of interest" description="Disordered" evidence="8">
    <location>
        <begin position="312"/>
        <end position="449"/>
    </location>
</feature>
<dbReference type="InterPro" id="IPR037103">
    <property type="entry name" value="Tubulin/FtsZ-like_C"/>
</dbReference>
<dbReference type="SMART" id="SM00864">
    <property type="entry name" value="Tubulin"/>
    <property type="match status" value="1"/>
</dbReference>
<proteinExistence type="inferred from homology"/>
<evidence type="ECO:0000313" key="12">
    <source>
        <dbReference type="Proteomes" id="UP001203761"/>
    </source>
</evidence>
<dbReference type="GO" id="GO:0051301">
    <property type="term" value="P:cell division"/>
    <property type="evidence" value="ECO:0007669"/>
    <property type="project" value="UniProtKB-KW"/>
</dbReference>
<dbReference type="EMBL" id="JAKNCJ010000001">
    <property type="protein sequence ID" value="MCL6422043.1"/>
    <property type="molecule type" value="Genomic_DNA"/>
</dbReference>
<keyword evidence="5" id="KW-0963">Cytoplasm</keyword>
<dbReference type="Gene3D" id="3.30.1330.20">
    <property type="entry name" value="Tubulin/FtsZ, C-terminal domain"/>
    <property type="match status" value="1"/>
</dbReference>
<sequence length="449" mass="46145">MAGSQNYLAVIKVVGVGGGGVNAVNRMIESGLKGVEFIAINTDAQALLMSDADVKLDVGKELTRGLGAGADPEVGRKAAEDHAEEIEEVLRGADMVFVTAGEGGGTGTGGAPVVAKIARSLGALTIGVVTRPFTFEGRRRSGQADSGIEALQSEVDTLIVIPNDRLLSIADKQVSMLDAFKSADQVLLSGVQGITDLITTPGLINLDFADVKSVMQGAGSALMGIGSSRGDDRALQAAELAVSSPLLEASIDGAFGVLLSIQGGSDLGLYEVSEAARLVQEAAHPDANLIFGAIIDDALGDEVRVTVIAAGFEGGGPTPRQEAPKVAARPAARVESAPRSEVGGRTESASRAFRPARPEAAARPSAVSDRTPAAGGWGVPQQTFEPSTGQGAEPGTEVMDPADVEDSGESAAQYRPVAVPRQEAEPVRPPRIEEPPADDDDLDLPSFLK</sequence>
<feature type="binding site" evidence="5">
    <location>
        <begin position="105"/>
        <end position="107"/>
    </location>
    <ligand>
        <name>GTP</name>
        <dbReference type="ChEBI" id="CHEBI:37565"/>
    </ligand>
</feature>
<keyword evidence="5 7" id="KW-0132">Cell division</keyword>
<comment type="similarity">
    <text evidence="1 5 7">Belongs to the FtsZ family.</text>
</comment>
<dbReference type="PANTHER" id="PTHR30314">
    <property type="entry name" value="CELL DIVISION PROTEIN FTSZ-RELATED"/>
    <property type="match status" value="1"/>
</dbReference>
<gene>
    <name evidence="5 11" type="primary">ftsZ</name>
    <name evidence="11" type="ORF">Bequi_01340</name>
</gene>
<evidence type="ECO:0000259" key="10">
    <source>
        <dbReference type="SMART" id="SM00865"/>
    </source>
</evidence>
<reference evidence="11" key="1">
    <citation type="submission" date="2022-02" db="EMBL/GenBank/DDBJ databases">
        <authorList>
            <person name="Lee M."/>
            <person name="Kim S.-J."/>
            <person name="Jung M.-Y."/>
        </authorList>
    </citation>
    <scope>NUCLEOTIDE SEQUENCE</scope>
    <source>
        <strain evidence="11">JHP9</strain>
    </source>
</reference>
<protein>
    <recommendedName>
        <fullName evidence="5 6">Cell division protein FtsZ</fullName>
    </recommendedName>
</protein>
<comment type="caution">
    <text evidence="11">The sequence shown here is derived from an EMBL/GenBank/DDBJ whole genome shotgun (WGS) entry which is preliminary data.</text>
</comment>
<feature type="binding site" evidence="5">
    <location>
        <position position="136"/>
    </location>
    <ligand>
        <name>GTP</name>
        <dbReference type="ChEBI" id="CHEBI:37565"/>
    </ligand>
</feature>
<feature type="compositionally biased region" description="Low complexity" evidence="8">
    <location>
        <begin position="347"/>
        <end position="366"/>
    </location>
</feature>
<dbReference type="InterPro" id="IPR024757">
    <property type="entry name" value="FtsZ_C"/>
</dbReference>
<dbReference type="InterPro" id="IPR020805">
    <property type="entry name" value="Cell_div_FtsZ_CS"/>
</dbReference>
<feature type="binding site" evidence="5">
    <location>
        <position position="184"/>
    </location>
    <ligand>
        <name>GTP</name>
        <dbReference type="ChEBI" id="CHEBI:37565"/>
    </ligand>
</feature>
<keyword evidence="3 5" id="KW-0342">GTP-binding</keyword>
<feature type="compositionally biased region" description="Basic and acidic residues" evidence="8">
    <location>
        <begin position="422"/>
        <end position="434"/>
    </location>
</feature>
<comment type="function">
    <text evidence="5 7">Essential cell division protein that forms a contractile ring structure (Z ring) at the future cell division site. The regulation of the ring assembly controls the timing and the location of cell division. One of the functions of the FtsZ ring is to recruit other cell division proteins to the septum to produce a new cell wall between the dividing cells. Binds GTP and shows GTPase activity.</text>
</comment>
<dbReference type="SUPFAM" id="SSF55307">
    <property type="entry name" value="Tubulin C-terminal domain-like"/>
    <property type="match status" value="1"/>
</dbReference>
<feature type="compositionally biased region" description="Low complexity" evidence="8">
    <location>
        <begin position="324"/>
        <end position="335"/>
    </location>
</feature>
<evidence type="ECO:0000256" key="4">
    <source>
        <dbReference type="ARBA" id="ARBA00023210"/>
    </source>
</evidence>
<evidence type="ECO:0000256" key="7">
    <source>
        <dbReference type="RuleBase" id="RU000631"/>
    </source>
</evidence>
<dbReference type="RefSeq" id="WP_249736748.1">
    <property type="nucleotide sequence ID" value="NZ_JAKNCJ010000001.1"/>
</dbReference>
<dbReference type="PROSITE" id="PS01135">
    <property type="entry name" value="FTSZ_2"/>
    <property type="match status" value="1"/>
</dbReference>
<dbReference type="InterPro" id="IPR018316">
    <property type="entry name" value="Tubulin/FtsZ_2-layer-sand-dom"/>
</dbReference>
<dbReference type="InterPro" id="IPR036525">
    <property type="entry name" value="Tubulin/FtsZ_GTPase_sf"/>
</dbReference>
<dbReference type="SUPFAM" id="SSF52490">
    <property type="entry name" value="Tubulin nucleotide-binding domain-like"/>
    <property type="match status" value="1"/>
</dbReference>
<evidence type="ECO:0000256" key="5">
    <source>
        <dbReference type="HAMAP-Rule" id="MF_00909"/>
    </source>
</evidence>
<evidence type="ECO:0000256" key="2">
    <source>
        <dbReference type="ARBA" id="ARBA00022741"/>
    </source>
</evidence>
<dbReference type="PRINTS" id="PR00423">
    <property type="entry name" value="CELLDVISFTSZ"/>
</dbReference>
<feature type="binding site" evidence="5">
    <location>
        <begin position="18"/>
        <end position="22"/>
    </location>
    <ligand>
        <name>GTP</name>
        <dbReference type="ChEBI" id="CHEBI:37565"/>
    </ligand>
</feature>
<evidence type="ECO:0000256" key="8">
    <source>
        <dbReference type="SAM" id="MobiDB-lite"/>
    </source>
</evidence>
<keyword evidence="4 5" id="KW-0717">Septation</keyword>
<accession>A0ABT0QXW8</accession>
<dbReference type="InterPro" id="IPR003008">
    <property type="entry name" value="Tubulin_FtsZ_GTPase"/>
</dbReference>
<dbReference type="Pfam" id="PF12327">
    <property type="entry name" value="FtsZ_C"/>
    <property type="match status" value="1"/>
</dbReference>
<dbReference type="InterPro" id="IPR045061">
    <property type="entry name" value="FtsZ/CetZ"/>
</dbReference>
<dbReference type="NCBIfam" id="TIGR00065">
    <property type="entry name" value="ftsZ"/>
    <property type="match status" value="1"/>
</dbReference>
<comment type="subunit">
    <text evidence="5">Homodimer. Polymerizes to form a dynamic ring structure in a strictly GTP-dependent manner. Interacts directly with several other division proteins.</text>
</comment>
<dbReference type="SMART" id="SM00865">
    <property type="entry name" value="Tubulin_C"/>
    <property type="match status" value="1"/>
</dbReference>
<dbReference type="InterPro" id="IPR008280">
    <property type="entry name" value="Tub_FtsZ_C"/>
</dbReference>
<evidence type="ECO:0000259" key="9">
    <source>
        <dbReference type="SMART" id="SM00864"/>
    </source>
</evidence>
<dbReference type="HAMAP" id="MF_00909">
    <property type="entry name" value="FtsZ"/>
    <property type="match status" value="1"/>
</dbReference>
<dbReference type="InterPro" id="IPR000158">
    <property type="entry name" value="Cell_div_FtsZ"/>
</dbReference>
<evidence type="ECO:0000256" key="1">
    <source>
        <dbReference type="ARBA" id="ARBA00009690"/>
    </source>
</evidence>
<dbReference type="CDD" id="cd02201">
    <property type="entry name" value="FtsZ_type1"/>
    <property type="match status" value="1"/>
</dbReference>
<evidence type="ECO:0000313" key="11">
    <source>
        <dbReference type="EMBL" id="MCL6422043.1"/>
    </source>
</evidence>
<dbReference type="Gene3D" id="3.40.50.1440">
    <property type="entry name" value="Tubulin/FtsZ, GTPase domain"/>
    <property type="match status" value="1"/>
</dbReference>
<dbReference type="PROSITE" id="PS01134">
    <property type="entry name" value="FTSZ_1"/>
    <property type="match status" value="1"/>
</dbReference>
<feature type="domain" description="Tubulin/FtsZ GTPase" evidence="9">
    <location>
        <begin position="10"/>
        <end position="202"/>
    </location>
</feature>
<feature type="domain" description="Tubulin/FtsZ 2-layer sandwich" evidence="10">
    <location>
        <begin position="204"/>
        <end position="321"/>
    </location>
</feature>
<dbReference type="Proteomes" id="UP001203761">
    <property type="component" value="Unassembled WGS sequence"/>
</dbReference>
<dbReference type="PANTHER" id="PTHR30314:SF3">
    <property type="entry name" value="MITOCHONDRIAL DIVISION PROTEIN FSZA"/>
    <property type="match status" value="1"/>
</dbReference>
<comment type="subcellular location">
    <subcellularLocation>
        <location evidence="5">Cytoplasm</location>
    </subcellularLocation>
    <text evidence="5">Assembles at midcell at the inner surface of the cytoplasmic membrane.</text>
</comment>
<evidence type="ECO:0000256" key="3">
    <source>
        <dbReference type="ARBA" id="ARBA00023134"/>
    </source>
</evidence>
<organism evidence="11 12">
    <name type="scientific">Brachybacterium equifaecis</name>
    <dbReference type="NCBI Taxonomy" id="2910770"/>
    <lineage>
        <taxon>Bacteria</taxon>
        <taxon>Bacillati</taxon>
        <taxon>Actinomycetota</taxon>
        <taxon>Actinomycetes</taxon>
        <taxon>Micrococcales</taxon>
        <taxon>Dermabacteraceae</taxon>
        <taxon>Brachybacterium</taxon>
    </lineage>
</organism>